<name>A0A1J0VUH3_9NOCA</name>
<keyword evidence="3" id="KW-0067">ATP-binding</keyword>
<dbReference type="PROSITE" id="PS50893">
    <property type="entry name" value="ABC_TRANSPORTER_2"/>
    <property type="match status" value="2"/>
</dbReference>
<dbReference type="CDD" id="cd03221">
    <property type="entry name" value="ABCF_EF-3"/>
    <property type="match status" value="2"/>
</dbReference>
<dbReference type="FunFam" id="3.40.50.300:FF:000597">
    <property type="entry name" value="ABC transporter ATP-binding protein"/>
    <property type="match status" value="1"/>
</dbReference>
<gene>
    <name evidence="5" type="ORF">BOX37_18825</name>
</gene>
<dbReference type="EMBL" id="CP018082">
    <property type="protein sequence ID" value="APE35665.1"/>
    <property type="molecule type" value="Genomic_DNA"/>
</dbReference>
<reference evidence="5" key="1">
    <citation type="submission" date="2016-11" db="EMBL/GenBank/DDBJ databases">
        <authorList>
            <person name="Jaros S."/>
            <person name="Januszkiewicz K."/>
            <person name="Wedrychowicz H."/>
        </authorList>
    </citation>
    <scope>NUCLEOTIDE SEQUENCE [LARGE SCALE GENOMIC DNA]</scope>
    <source>
        <strain evidence="5">Y48</strain>
    </source>
</reference>
<dbReference type="OrthoDB" id="3169603at2"/>
<dbReference type="InterPro" id="IPR050611">
    <property type="entry name" value="ABCF"/>
</dbReference>
<dbReference type="Pfam" id="PF00005">
    <property type="entry name" value="ABC_tran"/>
    <property type="match status" value="2"/>
</dbReference>
<evidence type="ECO:0000259" key="4">
    <source>
        <dbReference type="PROSITE" id="PS50893"/>
    </source>
</evidence>
<dbReference type="InterPro" id="IPR003439">
    <property type="entry name" value="ABC_transporter-like_ATP-bd"/>
</dbReference>
<feature type="domain" description="ABC transporter" evidence="4">
    <location>
        <begin position="2"/>
        <end position="265"/>
    </location>
</feature>
<dbReference type="PROSITE" id="PS00211">
    <property type="entry name" value="ABC_TRANSPORTER_1"/>
    <property type="match status" value="2"/>
</dbReference>
<dbReference type="KEGG" id="nsl:BOX37_18825"/>
<proteinExistence type="predicted"/>
<feature type="domain" description="ABC transporter" evidence="4">
    <location>
        <begin position="337"/>
        <end position="540"/>
    </location>
</feature>
<dbReference type="AlphaFoldDB" id="A0A1J0VUH3"/>
<dbReference type="RefSeq" id="WP_071928852.1">
    <property type="nucleotide sequence ID" value="NZ_CP018082.1"/>
</dbReference>
<sequence>MITATDLEVRAGVRTLLSAPGPMLRVQSGDRIGLVGRNGAGKTTTLRILAGEGEPYAGKIVRSTDIGYLPQDPKEGDLDVIARDRVLSARGLDALIRDMEKQQLRMAEVADENEREKAIRKYGRLEDQFSSLGGYVAESEAARICNSLGLPDRVLGQQLRTLSGGQRRRIELARILFSASDGSGGRSDRILLLDEPTNHLDADSITWLRGFLQNHDGGLIVISHDVELLEAVVNKVWFLDAVRGEPDVYNMGWKKYLDARATDEQRRVRERANAEKKAGALRQQAAKLGAKATKAAAAHQMVRRAERLMSELDDVRVADKVARIRFPEPAPCSRTPLMVTDLTKLYGSLEIFTGVNFAVDKGSRVVILGLNGAGKTTMLKLLAGVETPTAGGVEQGRGLKVGYFAQEHDTLDDQATVWENIRHASPDAGEQELRSLLGAFMFTGPQLEQPAGTLSGGEKTRLALAGLVSSSANVLLLDEPTNNLDPISREQVLDALRTYAGAVVLVTHDPGAAEALNPERVILLPDGTEDHWSAEYAELIDLA</sequence>
<accession>A0A1J0VUH3</accession>
<evidence type="ECO:0000313" key="6">
    <source>
        <dbReference type="Proteomes" id="UP000183810"/>
    </source>
</evidence>
<dbReference type="GO" id="GO:0016887">
    <property type="term" value="F:ATP hydrolysis activity"/>
    <property type="evidence" value="ECO:0007669"/>
    <property type="project" value="InterPro"/>
</dbReference>
<dbReference type="InterPro" id="IPR027417">
    <property type="entry name" value="P-loop_NTPase"/>
</dbReference>
<evidence type="ECO:0000256" key="2">
    <source>
        <dbReference type="ARBA" id="ARBA00022741"/>
    </source>
</evidence>
<keyword evidence="2" id="KW-0547">Nucleotide-binding</keyword>
<dbReference type="FunFam" id="3.40.50.300:FF:000944">
    <property type="entry name" value="Macrolide ABC transporter ATP-binding protein"/>
    <property type="match status" value="1"/>
</dbReference>
<dbReference type="InterPro" id="IPR017871">
    <property type="entry name" value="ABC_transporter-like_CS"/>
</dbReference>
<dbReference type="InterPro" id="IPR003593">
    <property type="entry name" value="AAA+_ATPase"/>
</dbReference>
<organism evidence="5 6">
    <name type="scientific">Nocardia mangyaensis</name>
    <dbReference type="NCBI Taxonomy" id="2213200"/>
    <lineage>
        <taxon>Bacteria</taxon>
        <taxon>Bacillati</taxon>
        <taxon>Actinomycetota</taxon>
        <taxon>Actinomycetes</taxon>
        <taxon>Mycobacteriales</taxon>
        <taxon>Nocardiaceae</taxon>
        <taxon>Nocardia</taxon>
    </lineage>
</organism>
<dbReference type="PANTHER" id="PTHR19211">
    <property type="entry name" value="ATP-BINDING TRANSPORT PROTEIN-RELATED"/>
    <property type="match status" value="1"/>
</dbReference>
<dbReference type="Pfam" id="PF12848">
    <property type="entry name" value="ABC_tran_Xtn"/>
    <property type="match status" value="1"/>
</dbReference>
<evidence type="ECO:0000256" key="3">
    <source>
        <dbReference type="ARBA" id="ARBA00022840"/>
    </source>
</evidence>
<dbReference type="SMART" id="SM00382">
    <property type="entry name" value="AAA"/>
    <property type="match status" value="2"/>
</dbReference>
<keyword evidence="6" id="KW-1185">Reference proteome</keyword>
<dbReference type="Gene3D" id="3.40.50.300">
    <property type="entry name" value="P-loop containing nucleotide triphosphate hydrolases"/>
    <property type="match status" value="2"/>
</dbReference>
<dbReference type="GO" id="GO:0005524">
    <property type="term" value="F:ATP binding"/>
    <property type="evidence" value="ECO:0007669"/>
    <property type="project" value="UniProtKB-KW"/>
</dbReference>
<keyword evidence="1" id="KW-0677">Repeat</keyword>
<evidence type="ECO:0000313" key="5">
    <source>
        <dbReference type="EMBL" id="APE35665.1"/>
    </source>
</evidence>
<protein>
    <submittedName>
        <fullName evidence="5">ABC transporter</fullName>
    </submittedName>
</protein>
<dbReference type="PANTHER" id="PTHR19211:SF14">
    <property type="entry name" value="ATP-BINDING CASSETTE SUB-FAMILY F MEMBER 1"/>
    <property type="match status" value="1"/>
</dbReference>
<evidence type="ECO:0000256" key="1">
    <source>
        <dbReference type="ARBA" id="ARBA00022737"/>
    </source>
</evidence>
<dbReference type="InterPro" id="IPR032781">
    <property type="entry name" value="ABC_tran_Xtn"/>
</dbReference>
<dbReference type="SUPFAM" id="SSF52540">
    <property type="entry name" value="P-loop containing nucleoside triphosphate hydrolases"/>
    <property type="match status" value="2"/>
</dbReference>
<dbReference type="Proteomes" id="UP000183810">
    <property type="component" value="Chromosome"/>
</dbReference>